<evidence type="ECO:0000256" key="5">
    <source>
        <dbReference type="PIRSR" id="PIRSR601613-1"/>
    </source>
</evidence>
<dbReference type="Gene3D" id="1.10.405.10">
    <property type="entry name" value="Guanine Nucleotide Dissociation Inhibitor, domain 1"/>
    <property type="match status" value="1"/>
</dbReference>
<dbReference type="AlphaFoldDB" id="A0A0G4I898"/>
<name>A0A0G4I898_9ALVE</name>
<evidence type="ECO:0000256" key="3">
    <source>
        <dbReference type="ARBA" id="ARBA00023002"/>
    </source>
</evidence>
<keyword evidence="6" id="KW-0285">Flavoprotein</keyword>
<dbReference type="EC" id="1.4.3.-" evidence="6"/>
<dbReference type="VEuPathDB" id="CryptoDB:Cvel_1985"/>
<dbReference type="Gene3D" id="3.50.50.60">
    <property type="entry name" value="FAD/NAD(P)-binding domain"/>
    <property type="match status" value="1"/>
</dbReference>
<dbReference type="InterPro" id="IPR036188">
    <property type="entry name" value="FAD/NAD-bd_sf"/>
</dbReference>
<comment type="cofactor">
    <cofactor evidence="1 6">
        <name>FAD</name>
        <dbReference type="ChEBI" id="CHEBI:57692"/>
    </cofactor>
</comment>
<comment type="catalytic activity">
    <reaction evidence="4">
        <text>a secondary aliphatic amine + O2 + H2O = a primary amine + an aldehyde + H2O2</text>
        <dbReference type="Rhea" id="RHEA:26414"/>
        <dbReference type="ChEBI" id="CHEBI:15377"/>
        <dbReference type="ChEBI" id="CHEBI:15379"/>
        <dbReference type="ChEBI" id="CHEBI:16240"/>
        <dbReference type="ChEBI" id="CHEBI:17478"/>
        <dbReference type="ChEBI" id="CHEBI:58855"/>
        <dbReference type="ChEBI" id="CHEBI:65296"/>
        <dbReference type="EC" id="1.4.3.4"/>
    </reaction>
</comment>
<evidence type="ECO:0000256" key="7">
    <source>
        <dbReference type="SAM" id="SignalP"/>
    </source>
</evidence>
<comment type="similarity">
    <text evidence="2 6">Belongs to the flavin monoamine oxidase family.</text>
</comment>
<feature type="binding site" evidence="5">
    <location>
        <position position="361"/>
    </location>
    <ligand>
        <name>substrate</name>
    </ligand>
</feature>
<keyword evidence="7" id="KW-0732">Signal</keyword>
<gene>
    <name evidence="9" type="ORF">Cvel_1985</name>
</gene>
<dbReference type="SUPFAM" id="SSF54373">
    <property type="entry name" value="FAD-linked reductases, C-terminal domain"/>
    <property type="match status" value="1"/>
</dbReference>
<evidence type="ECO:0000256" key="1">
    <source>
        <dbReference type="ARBA" id="ARBA00001974"/>
    </source>
</evidence>
<dbReference type="InterPro" id="IPR050703">
    <property type="entry name" value="Flavin_MAO"/>
</dbReference>
<keyword evidence="6" id="KW-0274">FAD</keyword>
<feature type="binding site" evidence="5">
    <location>
        <position position="460"/>
    </location>
    <ligand>
        <name>FAD</name>
        <dbReference type="ChEBI" id="CHEBI:57692"/>
    </ligand>
</feature>
<feature type="signal peptide" evidence="7">
    <location>
        <begin position="1"/>
        <end position="17"/>
    </location>
</feature>
<dbReference type="Gene3D" id="3.90.660.10">
    <property type="match status" value="1"/>
</dbReference>
<dbReference type="PANTHER" id="PTHR43563:SF1">
    <property type="entry name" value="AMINE OXIDASE [FLAVIN-CONTAINING] B"/>
    <property type="match status" value="1"/>
</dbReference>
<dbReference type="PANTHER" id="PTHR43563">
    <property type="entry name" value="AMINE OXIDASE"/>
    <property type="match status" value="1"/>
</dbReference>
<dbReference type="GO" id="GO:0097621">
    <property type="term" value="F:monoamine oxidase activity"/>
    <property type="evidence" value="ECO:0007669"/>
    <property type="project" value="UniProtKB-EC"/>
</dbReference>
<evidence type="ECO:0000256" key="6">
    <source>
        <dbReference type="RuleBase" id="RU362067"/>
    </source>
</evidence>
<dbReference type="EMBL" id="CDMZ01005633">
    <property type="protein sequence ID" value="CEM53347.1"/>
    <property type="molecule type" value="Genomic_DNA"/>
</dbReference>
<dbReference type="Pfam" id="PF01593">
    <property type="entry name" value="Amino_oxidase"/>
    <property type="match status" value="1"/>
</dbReference>
<organism evidence="9">
    <name type="scientific">Chromera velia CCMP2878</name>
    <dbReference type="NCBI Taxonomy" id="1169474"/>
    <lineage>
        <taxon>Eukaryota</taxon>
        <taxon>Sar</taxon>
        <taxon>Alveolata</taxon>
        <taxon>Colpodellida</taxon>
        <taxon>Chromeraceae</taxon>
        <taxon>Chromera</taxon>
    </lineage>
</organism>
<proteinExistence type="inferred from homology"/>
<protein>
    <recommendedName>
        <fullName evidence="6">Amine oxidase</fullName>
        <ecNumber evidence="6">1.4.3.-</ecNumber>
    </recommendedName>
</protein>
<evidence type="ECO:0000259" key="8">
    <source>
        <dbReference type="Pfam" id="PF01593"/>
    </source>
</evidence>
<feature type="binding site" evidence="5">
    <location>
        <position position="248"/>
    </location>
    <ligand>
        <name>FAD</name>
        <dbReference type="ChEBI" id="CHEBI:57692"/>
    </ligand>
</feature>
<dbReference type="InterPro" id="IPR002937">
    <property type="entry name" value="Amino_oxidase"/>
</dbReference>
<dbReference type="InterPro" id="IPR001613">
    <property type="entry name" value="Flavin_amine_oxidase"/>
</dbReference>
<accession>A0A0G4I898</accession>
<feature type="domain" description="Amine oxidase" evidence="8">
    <location>
        <begin position="11"/>
        <end position="480"/>
    </location>
</feature>
<reference evidence="9" key="1">
    <citation type="submission" date="2014-11" db="EMBL/GenBank/DDBJ databases">
        <authorList>
            <person name="Otto D Thomas"/>
            <person name="Naeem Raeece"/>
        </authorList>
    </citation>
    <scope>NUCLEOTIDE SEQUENCE</scope>
</reference>
<feature type="chain" id="PRO_5005192464" description="Amine oxidase" evidence="7">
    <location>
        <begin position="18"/>
        <end position="531"/>
    </location>
</feature>
<dbReference type="PRINTS" id="PR00757">
    <property type="entry name" value="AMINEOXDASEF"/>
</dbReference>
<evidence type="ECO:0000256" key="2">
    <source>
        <dbReference type="ARBA" id="ARBA00005995"/>
    </source>
</evidence>
<sequence>MPHVVIVGGGLAGLSLATKLVGRGEDWTVTVIEAQEKVGGRMTKEDISWEGGSASIDLGGQWVGPTHRLLLSLLKDLGLSVFPSPSEGNSILCFSRRTYFFEGTIDFAWMDGYEGKRPDFSPEVAEDFRQGWEKFCQLRDVLPRGKRPTEREWRSLDDETMGAWIERTFTTEEAKEYFRAETRFIGPLGPADPSQTSLLNCAFAQVIAPQGEEPEEFLVDGGMGQIPLMLRESLEKSGRATVRSGCVVTEVEVVEGGGKGGVRVWISRESESIKADVVALCIPPSRLSRLVFHPALPARHTTLFQRFPQGTCCKFLAVYDRPFWREKRLSGNSFFCSPDVLFEATADASKPGKPSGVLAVFIVGDLYFRWKKQFEGVETEKDPERRKSLETARNRVVLEELSRFYGEEALSPKAVVLGDWPANQFVGGAYSGHATPGTLTTVGEALGEAVGGRLFFGGTETALRWAGYLEGALESAERRALFRLWKSLSTTMMTNFLTSRYRWTWVDVLSEVNEAPGAGAQDPPAVVEENT</sequence>
<dbReference type="PhylomeDB" id="A0A0G4I898"/>
<keyword evidence="3 6" id="KW-0560">Oxidoreductase</keyword>
<dbReference type="SUPFAM" id="SSF51905">
    <property type="entry name" value="FAD/NAD(P)-binding domain"/>
    <property type="match status" value="1"/>
</dbReference>
<evidence type="ECO:0000313" key="9">
    <source>
        <dbReference type="EMBL" id="CEM53347.1"/>
    </source>
</evidence>
<evidence type="ECO:0000256" key="4">
    <source>
        <dbReference type="ARBA" id="ARBA00048448"/>
    </source>
</evidence>
<feature type="binding site" evidence="5">
    <location>
        <begin position="33"/>
        <end position="34"/>
    </location>
    <ligand>
        <name>FAD</name>
        <dbReference type="ChEBI" id="CHEBI:57692"/>
    </ligand>
</feature>